<name>A0A6G1DTC5_9ORYZ</name>
<keyword evidence="3" id="KW-1185">Reference proteome</keyword>
<protein>
    <recommendedName>
        <fullName evidence="4">DUF834 domain-containing protein</fullName>
    </recommendedName>
</protein>
<feature type="region of interest" description="Disordered" evidence="1">
    <location>
        <begin position="90"/>
        <end position="110"/>
    </location>
</feature>
<dbReference type="AlphaFoldDB" id="A0A6G1DTC5"/>
<reference evidence="2 3" key="1">
    <citation type="submission" date="2019-11" db="EMBL/GenBank/DDBJ databases">
        <title>Whole genome sequence of Oryza granulata.</title>
        <authorList>
            <person name="Li W."/>
        </authorList>
    </citation>
    <scope>NUCLEOTIDE SEQUENCE [LARGE SCALE GENOMIC DNA]</scope>
    <source>
        <strain evidence="3">cv. Menghai</strain>
        <tissue evidence="2">Leaf</tissue>
    </source>
</reference>
<accession>A0A6G1DTC5</accession>
<evidence type="ECO:0008006" key="4">
    <source>
        <dbReference type="Google" id="ProtNLM"/>
    </source>
</evidence>
<comment type="caution">
    <text evidence="2">The sequence shown here is derived from an EMBL/GenBank/DDBJ whole genome shotgun (WGS) entry which is preliminary data.</text>
</comment>
<sequence length="110" mass="11191">MARCGEGEAEAGQGASGLDDDKGRQGDGDGLEHSGSAAGAETQWRWRGLAAGPRDDDKDSGPTVFMGGEATAKVEGAVAEPMVKVTRLDGYGCDSERQPGLARAAKLSGP</sequence>
<dbReference type="Proteomes" id="UP000479710">
    <property type="component" value="Unassembled WGS sequence"/>
</dbReference>
<proteinExistence type="predicted"/>
<organism evidence="2 3">
    <name type="scientific">Oryza meyeriana var. granulata</name>
    <dbReference type="NCBI Taxonomy" id="110450"/>
    <lineage>
        <taxon>Eukaryota</taxon>
        <taxon>Viridiplantae</taxon>
        <taxon>Streptophyta</taxon>
        <taxon>Embryophyta</taxon>
        <taxon>Tracheophyta</taxon>
        <taxon>Spermatophyta</taxon>
        <taxon>Magnoliopsida</taxon>
        <taxon>Liliopsida</taxon>
        <taxon>Poales</taxon>
        <taxon>Poaceae</taxon>
        <taxon>BOP clade</taxon>
        <taxon>Oryzoideae</taxon>
        <taxon>Oryzeae</taxon>
        <taxon>Oryzinae</taxon>
        <taxon>Oryza</taxon>
        <taxon>Oryza meyeriana</taxon>
    </lineage>
</organism>
<evidence type="ECO:0000313" key="2">
    <source>
        <dbReference type="EMBL" id="KAF0915878.1"/>
    </source>
</evidence>
<dbReference type="EMBL" id="SPHZ02000006">
    <property type="protein sequence ID" value="KAF0915878.1"/>
    <property type="molecule type" value="Genomic_DNA"/>
</dbReference>
<evidence type="ECO:0000256" key="1">
    <source>
        <dbReference type="SAM" id="MobiDB-lite"/>
    </source>
</evidence>
<evidence type="ECO:0000313" key="3">
    <source>
        <dbReference type="Proteomes" id="UP000479710"/>
    </source>
</evidence>
<feature type="region of interest" description="Disordered" evidence="1">
    <location>
        <begin position="1"/>
        <end position="67"/>
    </location>
</feature>
<feature type="compositionally biased region" description="Basic and acidic residues" evidence="1">
    <location>
        <begin position="19"/>
        <end position="32"/>
    </location>
</feature>
<gene>
    <name evidence="2" type="ORF">E2562_039491</name>
</gene>